<dbReference type="PANTHER" id="PTHR39186:SF1">
    <property type="entry name" value="DUF2071 DOMAIN-CONTAINING PROTEIN"/>
    <property type="match status" value="1"/>
</dbReference>
<dbReference type="OrthoDB" id="150993at2"/>
<keyword evidence="2" id="KW-1185">Reference proteome</keyword>
<evidence type="ECO:0000313" key="2">
    <source>
        <dbReference type="Proteomes" id="UP000236728"/>
    </source>
</evidence>
<sequence length="260" mass="29910">MSVFLTAEWRKLMMVQYAIDPGILAPYLPHGVELDLFRDSANPAEPARCFVSLVGFLFDRVRVKGIAFPLHTRFPEVNLRFYVKRTETLPSGQIELRRGVVFVNEFVPTRNLAVAVIAKQLYEEPYRALPMRRNISSTAESLDVSYGWRTGRRWHTMFAAADPTPHPIAPASVEEFITEHYWGYTRRTTRKPAGRTSAYQVEHPRWQVYPIHDWKLDLDYARMYGPQWEFLTDTWADNVLLAEGSAVKIYTGSDLPLSAA</sequence>
<reference evidence="1 2" key="1">
    <citation type="submission" date="2016-10" db="EMBL/GenBank/DDBJ databases">
        <authorList>
            <person name="de Groot N.N."/>
        </authorList>
    </citation>
    <scope>NUCLEOTIDE SEQUENCE [LARGE SCALE GENOMIC DNA]</scope>
    <source>
        <strain evidence="1 2">DSM 22489</strain>
    </source>
</reference>
<dbReference type="AlphaFoldDB" id="A0A1H6BG95"/>
<dbReference type="InterPro" id="IPR018644">
    <property type="entry name" value="DUF2071"/>
</dbReference>
<proteinExistence type="predicted"/>
<evidence type="ECO:0008006" key="3">
    <source>
        <dbReference type="Google" id="ProtNLM"/>
    </source>
</evidence>
<dbReference type="EMBL" id="FNVA01000007">
    <property type="protein sequence ID" value="SEG59789.1"/>
    <property type="molecule type" value="Genomic_DNA"/>
</dbReference>
<gene>
    <name evidence="1" type="ORF">SAMN05421819_3687</name>
</gene>
<organism evidence="1 2">
    <name type="scientific">Bryocella elongata</name>
    <dbReference type="NCBI Taxonomy" id="863522"/>
    <lineage>
        <taxon>Bacteria</taxon>
        <taxon>Pseudomonadati</taxon>
        <taxon>Acidobacteriota</taxon>
        <taxon>Terriglobia</taxon>
        <taxon>Terriglobales</taxon>
        <taxon>Acidobacteriaceae</taxon>
        <taxon>Bryocella</taxon>
    </lineage>
</organism>
<name>A0A1H6BG95_9BACT</name>
<dbReference type="PANTHER" id="PTHR39186">
    <property type="entry name" value="DUF2071 FAMILY PROTEIN"/>
    <property type="match status" value="1"/>
</dbReference>
<dbReference type="RefSeq" id="WP_103934820.1">
    <property type="nucleotide sequence ID" value="NZ_FNVA01000007.1"/>
</dbReference>
<accession>A0A1H6BG95</accession>
<dbReference type="Proteomes" id="UP000236728">
    <property type="component" value="Unassembled WGS sequence"/>
</dbReference>
<evidence type="ECO:0000313" key="1">
    <source>
        <dbReference type="EMBL" id="SEG59789.1"/>
    </source>
</evidence>
<protein>
    <recommendedName>
        <fullName evidence="3">DUF2071 domain-containing protein</fullName>
    </recommendedName>
</protein>
<dbReference type="Pfam" id="PF09844">
    <property type="entry name" value="DUF2071"/>
    <property type="match status" value="1"/>
</dbReference>